<organism evidence="2 3">
    <name type="scientific">Actinosynnema mirum (strain ATCC 29888 / DSM 43827 / JCM 3225 / NBRC 14064 / NCIMB 13271 / NRRL B-12336 / IMRU 3971 / 101)</name>
    <dbReference type="NCBI Taxonomy" id="446462"/>
    <lineage>
        <taxon>Bacteria</taxon>
        <taxon>Bacillati</taxon>
        <taxon>Actinomycetota</taxon>
        <taxon>Actinomycetes</taxon>
        <taxon>Pseudonocardiales</taxon>
        <taxon>Pseudonocardiaceae</taxon>
        <taxon>Actinosynnema</taxon>
    </lineage>
</organism>
<feature type="compositionally biased region" description="Polar residues" evidence="1">
    <location>
        <begin position="1"/>
        <end position="13"/>
    </location>
</feature>
<proteinExistence type="predicted"/>
<accession>C6WLL7</accession>
<dbReference type="Proteomes" id="UP000002213">
    <property type="component" value="Chromosome"/>
</dbReference>
<dbReference type="AlphaFoldDB" id="C6WLL7"/>
<dbReference type="STRING" id="446462.Amir_4572"/>
<evidence type="ECO:0000256" key="1">
    <source>
        <dbReference type="SAM" id="MobiDB-lite"/>
    </source>
</evidence>
<keyword evidence="3" id="KW-1185">Reference proteome</keyword>
<dbReference type="EMBL" id="CP001630">
    <property type="protein sequence ID" value="ACU38410.1"/>
    <property type="molecule type" value="Genomic_DNA"/>
</dbReference>
<dbReference type="KEGG" id="ami:Amir_4572"/>
<protein>
    <submittedName>
        <fullName evidence="2">Uncharacterized protein</fullName>
    </submittedName>
</protein>
<evidence type="ECO:0000313" key="2">
    <source>
        <dbReference type="EMBL" id="ACU38410.1"/>
    </source>
</evidence>
<dbReference type="RefSeq" id="WP_015803297.1">
    <property type="nucleotide sequence ID" value="NC_013093.1"/>
</dbReference>
<gene>
    <name evidence="2" type="ordered locus">Amir_4572</name>
</gene>
<dbReference type="HOGENOM" id="CLU_3003684_0_0_11"/>
<feature type="compositionally biased region" description="Pro residues" evidence="1">
    <location>
        <begin position="22"/>
        <end position="37"/>
    </location>
</feature>
<name>C6WLL7_ACTMD</name>
<feature type="region of interest" description="Disordered" evidence="1">
    <location>
        <begin position="1"/>
        <end position="56"/>
    </location>
</feature>
<sequence length="56" mass="5366">MDVTSLRFSNSGQLVGAWEAASPPPSSAPPAPDPPAPVAATGPPQDAAGRTPGSAG</sequence>
<evidence type="ECO:0000313" key="3">
    <source>
        <dbReference type="Proteomes" id="UP000002213"/>
    </source>
</evidence>
<reference evidence="2 3" key="1">
    <citation type="journal article" date="2009" name="Stand. Genomic Sci.">
        <title>Complete genome sequence of Actinosynnema mirum type strain (101).</title>
        <authorList>
            <person name="Land M."/>
            <person name="Lapidus A."/>
            <person name="Mayilraj S."/>
            <person name="Chen F."/>
            <person name="Copeland A."/>
            <person name="Del Rio T.G."/>
            <person name="Nolan M."/>
            <person name="Lucas S."/>
            <person name="Tice H."/>
            <person name="Cheng J.F."/>
            <person name="Chertkov O."/>
            <person name="Bruce D."/>
            <person name="Goodwin L."/>
            <person name="Pitluck S."/>
            <person name="Rohde M."/>
            <person name="Goker M."/>
            <person name="Pati A."/>
            <person name="Ivanova N."/>
            <person name="Mavromatis K."/>
            <person name="Chen A."/>
            <person name="Palaniappan K."/>
            <person name="Hauser L."/>
            <person name="Chang Y.J."/>
            <person name="Jeffries C.C."/>
            <person name="Brettin T."/>
            <person name="Detter J.C."/>
            <person name="Han C."/>
            <person name="Chain P."/>
            <person name="Tindall B.J."/>
            <person name="Bristow J."/>
            <person name="Eisen J.A."/>
            <person name="Markowitz V."/>
            <person name="Hugenholtz P."/>
            <person name="Kyrpides N.C."/>
            <person name="Klenk H.P."/>
        </authorList>
    </citation>
    <scope>NUCLEOTIDE SEQUENCE [LARGE SCALE GENOMIC DNA]</scope>
    <source>
        <strain evidence="3">ATCC 29888 / DSM 43827 / JCM 3225 / NBRC 14064 / NCIMB 13271 / NRRL B-12336 / IMRU 3971 / 101</strain>
    </source>
</reference>